<proteinExistence type="predicted"/>
<keyword evidence="4" id="KW-1185">Reference proteome</keyword>
<feature type="region of interest" description="Disordered" evidence="2">
    <location>
        <begin position="448"/>
        <end position="468"/>
    </location>
</feature>
<evidence type="ECO:0000256" key="2">
    <source>
        <dbReference type="SAM" id="MobiDB-lite"/>
    </source>
</evidence>
<sequence length="973" mass="102323">MASSRRGERAGERAGPQGDCDALLERLRRLEAKVIANHADFIEHRSETERALEELARAQRDGETHQADVEARLSRTAKLARGVYDQQLELQADTDGRLLRLQEAITPPGGSAGGAPPAEPVHADTLRVLVDACGEAWLERASTEVAGALQEARRELREELDARLPAQSEACQGRNGVLSDAVAAELRQASILLEREARLLLEHVREVAESHHARVRDEAVDTIESTVLEALADAREQIQHQAAAQRCQSESAVEAATAGATARFDALFGSRLEALEAAAKGCDRVHIMDTTPPDAATSAHAVVEAALEAAAQECDRATGRTLGGCDAAAGGHGAVQRELLDELRACAAEQRGRIQDAEGEAIASVREAQRLASQRLDGSGAEAARLLSEEAAAWGAATREEAAAARRGAEASARLEGESATALEGAARSAAEAARWGASARRDAAALREAEAAASAPPPGERAAGASGEELAELREAIGAVRGEVSAGISQLTAASEQGITVASRIWEQCAGLRGEAAEDASRHAEALAALARDAERALGEKVHGSCERISDHVRAELAGEQVAGQLASAASAAMRRARDSFGAELQDELKGRLVAASAALASLLEEKMESGGAAMSTMADAAVGEARSRLLEELDEFWSRLEAEPGFGSRAWQLPGHGQPGYAGAAAALPAEEHTRQLVAEELRARATQARAVGEAMARHALDDATREELRAGLAAVGLEQTSNVPAAGQAVLERVAQARWLLLHLRSEMARELATGETRGLIQQEARDAALACADHQMSALRQQVAEALADHEARVRREVAAYGAEDGRELRAEEARVAEAVRRVAEAVRRVAGEATEARASVAAQQAEALQERIAGLARDDALRSDLAELRAASDARLCTLRAELAELDRRLSCEAVRLEEAAAAGAERAMEGVAQSVAQQLHATEARVLQGLPASRHGGANSAPRSFLQAQLHAAAGQVRQDGAGAGGQ</sequence>
<reference evidence="3" key="1">
    <citation type="submission" date="2023-10" db="EMBL/GenBank/DDBJ databases">
        <authorList>
            <person name="Chen Y."/>
            <person name="Shah S."/>
            <person name="Dougan E. K."/>
            <person name="Thang M."/>
            <person name="Chan C."/>
        </authorList>
    </citation>
    <scope>NUCLEOTIDE SEQUENCE [LARGE SCALE GENOMIC DNA]</scope>
</reference>
<organism evidence="3 4">
    <name type="scientific">Prorocentrum cordatum</name>
    <dbReference type="NCBI Taxonomy" id="2364126"/>
    <lineage>
        <taxon>Eukaryota</taxon>
        <taxon>Sar</taxon>
        <taxon>Alveolata</taxon>
        <taxon>Dinophyceae</taxon>
        <taxon>Prorocentrales</taxon>
        <taxon>Prorocentraceae</taxon>
        <taxon>Prorocentrum</taxon>
    </lineage>
</organism>
<feature type="coiled-coil region" evidence="1">
    <location>
        <begin position="773"/>
        <end position="863"/>
    </location>
</feature>
<comment type="caution">
    <text evidence="3">The sequence shown here is derived from an EMBL/GenBank/DDBJ whole genome shotgun (WGS) entry which is preliminary data.</text>
</comment>
<gene>
    <name evidence="3" type="ORF">PCOR1329_LOCUS4743</name>
</gene>
<dbReference type="EMBL" id="CAUYUJ010001225">
    <property type="protein sequence ID" value="CAK0794892.1"/>
    <property type="molecule type" value="Genomic_DNA"/>
</dbReference>
<dbReference type="Proteomes" id="UP001189429">
    <property type="component" value="Unassembled WGS sequence"/>
</dbReference>
<name>A0ABN9PP65_9DINO</name>
<evidence type="ECO:0000256" key="1">
    <source>
        <dbReference type="SAM" id="Coils"/>
    </source>
</evidence>
<keyword evidence="1" id="KW-0175">Coiled coil</keyword>
<protein>
    <submittedName>
        <fullName evidence="3">Uncharacterized protein</fullName>
    </submittedName>
</protein>
<accession>A0ABN9PP65</accession>
<evidence type="ECO:0000313" key="3">
    <source>
        <dbReference type="EMBL" id="CAK0794892.1"/>
    </source>
</evidence>
<evidence type="ECO:0000313" key="4">
    <source>
        <dbReference type="Proteomes" id="UP001189429"/>
    </source>
</evidence>